<comment type="caution">
    <text evidence="1">The sequence shown here is derived from an EMBL/GenBank/DDBJ whole genome shotgun (WGS) entry which is preliminary data.</text>
</comment>
<reference evidence="1 2" key="1">
    <citation type="submission" date="2023-02" db="EMBL/GenBank/DDBJ databases">
        <title>LHISI_Scaffold_Assembly.</title>
        <authorList>
            <person name="Stuart O.P."/>
            <person name="Cleave R."/>
            <person name="Magrath M.J.L."/>
            <person name="Mikheyev A.S."/>
        </authorList>
    </citation>
    <scope>NUCLEOTIDE SEQUENCE [LARGE SCALE GENOMIC DNA]</scope>
    <source>
        <strain evidence="1">Daus_M_001</strain>
        <tissue evidence="1">Leg muscle</tissue>
    </source>
</reference>
<accession>A0ABQ9H9A1</accession>
<dbReference type="EMBL" id="JARBHB010000006">
    <property type="protein sequence ID" value="KAJ8880826.1"/>
    <property type="molecule type" value="Genomic_DNA"/>
</dbReference>
<gene>
    <name evidence="1" type="ORF">PR048_017297</name>
</gene>
<name>A0ABQ9H9A1_9NEOP</name>
<evidence type="ECO:0000313" key="1">
    <source>
        <dbReference type="EMBL" id="KAJ8880826.1"/>
    </source>
</evidence>
<proteinExistence type="predicted"/>
<dbReference type="Proteomes" id="UP001159363">
    <property type="component" value="Chromosome 5"/>
</dbReference>
<organism evidence="1 2">
    <name type="scientific">Dryococelus australis</name>
    <dbReference type="NCBI Taxonomy" id="614101"/>
    <lineage>
        <taxon>Eukaryota</taxon>
        <taxon>Metazoa</taxon>
        <taxon>Ecdysozoa</taxon>
        <taxon>Arthropoda</taxon>
        <taxon>Hexapoda</taxon>
        <taxon>Insecta</taxon>
        <taxon>Pterygota</taxon>
        <taxon>Neoptera</taxon>
        <taxon>Polyneoptera</taxon>
        <taxon>Phasmatodea</taxon>
        <taxon>Verophasmatodea</taxon>
        <taxon>Anareolatae</taxon>
        <taxon>Phasmatidae</taxon>
        <taxon>Eurycanthinae</taxon>
        <taxon>Dryococelus</taxon>
    </lineage>
</organism>
<protein>
    <submittedName>
        <fullName evidence="1">Uncharacterized protein</fullName>
    </submittedName>
</protein>
<sequence length="243" mass="26766">MENVPYDFLPPFYRKYRSMKKYIAVAMGDDTIVQFCPAVVIDTGIGEGMGRNRPWALLGAHPTIRLERFRKTMEGRNQDGRTGNRAWVVQNASPSSKQPTLYRRACGGVPEGLADSFHSSQLLRSRGTVICFVLLSRSSQRIIVPALRLGFTSKPVRAVAFHLVCLALPFTYPRHLHVVRLLASHLGEPGSIPGGVAPGFSDVGIVPLVGGFSQASLVCPALAFLRCSILTSLRPFRLPRPRR</sequence>
<keyword evidence="2" id="KW-1185">Reference proteome</keyword>
<evidence type="ECO:0000313" key="2">
    <source>
        <dbReference type="Proteomes" id="UP001159363"/>
    </source>
</evidence>